<sequence length="107" mass="11643">MPKTGGVPLAPHSKVVKKLPSLWERALVARTARKAAMAAMITRSRRPEPRERARKMRSPGRETVFVPVFAGGLLSAVELVMSMGISPVCGVASRRGMRLLAAVHRMV</sequence>
<name>A0ABQ2YIH7_9ACTN</name>
<proteinExistence type="predicted"/>
<organism evidence="2 3">
    <name type="scientific">Streptomyces hiroshimensis</name>
    <dbReference type="NCBI Taxonomy" id="66424"/>
    <lineage>
        <taxon>Bacteria</taxon>
        <taxon>Bacillati</taxon>
        <taxon>Actinomycetota</taxon>
        <taxon>Actinomycetes</taxon>
        <taxon>Kitasatosporales</taxon>
        <taxon>Streptomycetaceae</taxon>
        <taxon>Streptomyces</taxon>
    </lineage>
</organism>
<gene>
    <name evidence="2" type="ORF">GCM10010324_30900</name>
</gene>
<evidence type="ECO:0000256" key="1">
    <source>
        <dbReference type="SAM" id="MobiDB-lite"/>
    </source>
</evidence>
<evidence type="ECO:0000313" key="3">
    <source>
        <dbReference type="Proteomes" id="UP000659223"/>
    </source>
</evidence>
<reference evidence="3" key="1">
    <citation type="journal article" date="2019" name="Int. J. Syst. Evol. Microbiol.">
        <title>The Global Catalogue of Microorganisms (GCM) 10K type strain sequencing project: providing services to taxonomists for standard genome sequencing and annotation.</title>
        <authorList>
            <consortium name="The Broad Institute Genomics Platform"/>
            <consortium name="The Broad Institute Genome Sequencing Center for Infectious Disease"/>
            <person name="Wu L."/>
            <person name="Ma J."/>
        </authorList>
    </citation>
    <scope>NUCLEOTIDE SEQUENCE [LARGE SCALE GENOMIC DNA]</scope>
    <source>
        <strain evidence="3">JCM 4586</strain>
    </source>
</reference>
<feature type="region of interest" description="Disordered" evidence="1">
    <location>
        <begin position="39"/>
        <end position="58"/>
    </location>
</feature>
<dbReference type="Proteomes" id="UP000659223">
    <property type="component" value="Unassembled WGS sequence"/>
</dbReference>
<keyword evidence="3" id="KW-1185">Reference proteome</keyword>
<protein>
    <submittedName>
        <fullName evidence="2">Uncharacterized protein</fullName>
    </submittedName>
</protein>
<accession>A0ABQ2YIH7</accession>
<dbReference type="EMBL" id="BMUT01000006">
    <property type="protein sequence ID" value="GGX83196.1"/>
    <property type="molecule type" value="Genomic_DNA"/>
</dbReference>
<evidence type="ECO:0000313" key="2">
    <source>
        <dbReference type="EMBL" id="GGX83196.1"/>
    </source>
</evidence>
<comment type="caution">
    <text evidence="2">The sequence shown here is derived from an EMBL/GenBank/DDBJ whole genome shotgun (WGS) entry which is preliminary data.</text>
</comment>